<gene>
    <name evidence="1" type="ORF">SAMN06264365_13364</name>
</gene>
<feature type="non-terminal residue" evidence="1">
    <location>
        <position position="50"/>
    </location>
</feature>
<dbReference type="EMBL" id="FZNR01000033">
    <property type="protein sequence ID" value="SNT02602.1"/>
    <property type="molecule type" value="Genomic_DNA"/>
</dbReference>
<proteinExistence type="predicted"/>
<dbReference type="AlphaFoldDB" id="A0A239JAG5"/>
<dbReference type="Proteomes" id="UP000198415">
    <property type="component" value="Unassembled WGS sequence"/>
</dbReference>
<name>A0A239JAG5_9ACTN</name>
<reference evidence="1 2" key="1">
    <citation type="submission" date="2017-06" db="EMBL/GenBank/DDBJ databases">
        <authorList>
            <person name="Kim H.J."/>
            <person name="Triplett B.A."/>
        </authorList>
    </citation>
    <scope>NUCLEOTIDE SEQUENCE [LARGE SCALE GENOMIC DNA]</scope>
    <source>
        <strain evidence="1 2">DSM 43151</strain>
    </source>
</reference>
<organism evidence="1 2">
    <name type="scientific">Actinoplanes regularis</name>
    <dbReference type="NCBI Taxonomy" id="52697"/>
    <lineage>
        <taxon>Bacteria</taxon>
        <taxon>Bacillati</taxon>
        <taxon>Actinomycetota</taxon>
        <taxon>Actinomycetes</taxon>
        <taxon>Micromonosporales</taxon>
        <taxon>Micromonosporaceae</taxon>
        <taxon>Actinoplanes</taxon>
    </lineage>
</organism>
<protein>
    <submittedName>
        <fullName evidence="1">Uncharacterized protein</fullName>
    </submittedName>
</protein>
<evidence type="ECO:0000313" key="1">
    <source>
        <dbReference type="EMBL" id="SNT02602.1"/>
    </source>
</evidence>
<evidence type="ECO:0000313" key="2">
    <source>
        <dbReference type="Proteomes" id="UP000198415"/>
    </source>
</evidence>
<sequence length="50" mass="4855">MTSTTTAAPATAPKADLDDTLTSATAADTAADLLAAMTAMPAGHPSRPAL</sequence>
<accession>A0A239JAG5</accession>
<keyword evidence="2" id="KW-1185">Reference proteome</keyword>